<keyword evidence="8" id="KW-0929">Antimicrobial</keyword>
<dbReference type="CDD" id="cd08544">
    <property type="entry name" value="Reeler"/>
    <property type="match status" value="2"/>
</dbReference>
<evidence type="ECO:0000256" key="18">
    <source>
        <dbReference type="ARBA" id="ARBA00023180"/>
    </source>
</evidence>
<keyword evidence="13" id="KW-0249">Electron transport</keyword>
<evidence type="ECO:0000256" key="3">
    <source>
        <dbReference type="ARBA" id="ARBA00004613"/>
    </source>
</evidence>
<dbReference type="GO" id="GO:0016020">
    <property type="term" value="C:membrane"/>
    <property type="evidence" value="ECO:0007669"/>
    <property type="project" value="UniProtKB-SubCell"/>
</dbReference>
<feature type="transmembrane region" description="Helical" evidence="20">
    <location>
        <begin position="1124"/>
        <end position="1145"/>
    </location>
</feature>
<dbReference type="CDD" id="cd09628">
    <property type="entry name" value="DOMON_SDR_2_like"/>
    <property type="match status" value="1"/>
</dbReference>
<dbReference type="PANTHER" id="PTHR45828">
    <property type="entry name" value="CYTOCHROME B561/FERRIC REDUCTASE TRANSMEMBRANE"/>
    <property type="match status" value="1"/>
</dbReference>
<dbReference type="Gene3D" id="2.60.40.4060">
    <property type="entry name" value="Reeler domain"/>
    <property type="match status" value="2"/>
</dbReference>
<feature type="domain" description="Reelin" evidence="24">
    <location>
        <begin position="14"/>
        <end position="176"/>
    </location>
</feature>
<evidence type="ECO:0000256" key="16">
    <source>
        <dbReference type="ARBA" id="ARBA00023022"/>
    </source>
</evidence>
<evidence type="ECO:0000256" key="2">
    <source>
        <dbReference type="ARBA" id="ARBA00004141"/>
    </source>
</evidence>
<evidence type="ECO:0000256" key="6">
    <source>
        <dbReference type="ARBA" id="ARBA00022448"/>
    </source>
</evidence>
<dbReference type="InterPro" id="IPR042307">
    <property type="entry name" value="Reeler_sf"/>
</dbReference>
<dbReference type="GO" id="GO:0005576">
    <property type="term" value="C:extracellular region"/>
    <property type="evidence" value="ECO:0007669"/>
    <property type="project" value="UniProtKB-SubCell"/>
</dbReference>
<keyword evidence="18" id="KW-0325">Glycoprotein</keyword>
<dbReference type="InterPro" id="IPR051237">
    <property type="entry name" value="Ferric-chelate_Red/DefProt"/>
</dbReference>
<evidence type="ECO:0000256" key="8">
    <source>
        <dbReference type="ARBA" id="ARBA00022529"/>
    </source>
</evidence>
<evidence type="ECO:0000256" key="4">
    <source>
        <dbReference type="ARBA" id="ARBA00008501"/>
    </source>
</evidence>
<evidence type="ECO:0000256" key="11">
    <source>
        <dbReference type="ARBA" id="ARBA00022729"/>
    </source>
</evidence>
<reference evidence="25 26" key="1">
    <citation type="submission" date="2018-04" db="EMBL/GenBank/DDBJ databases">
        <title>The genome of golden apple snail Pomacea canaliculata provides insight into stress tolerance and invasive adaptation.</title>
        <authorList>
            <person name="Liu C."/>
            <person name="Liu B."/>
            <person name="Ren Y."/>
            <person name="Zhang Y."/>
            <person name="Wang H."/>
            <person name="Li S."/>
            <person name="Jiang F."/>
            <person name="Yin L."/>
            <person name="Zhang G."/>
            <person name="Qian W."/>
            <person name="Fan W."/>
        </authorList>
    </citation>
    <scope>NUCLEOTIDE SEQUENCE [LARGE SCALE GENOMIC DNA]</scope>
    <source>
        <strain evidence="25">SZHN2017</strain>
        <tissue evidence="25">Muscle</tissue>
    </source>
</reference>
<evidence type="ECO:0000256" key="19">
    <source>
        <dbReference type="SAM" id="MobiDB-lite"/>
    </source>
</evidence>
<evidence type="ECO:0000259" key="23">
    <source>
        <dbReference type="PROSITE" id="PS50939"/>
    </source>
</evidence>
<evidence type="ECO:0000256" key="21">
    <source>
        <dbReference type="SAM" id="SignalP"/>
    </source>
</evidence>
<feature type="transmembrane region" description="Helical" evidence="20">
    <location>
        <begin position="1095"/>
        <end position="1112"/>
    </location>
</feature>
<feature type="transmembrane region" description="Helical" evidence="20">
    <location>
        <begin position="1016"/>
        <end position="1036"/>
    </location>
</feature>
<dbReference type="PANTHER" id="PTHR45828:SF9">
    <property type="entry name" value="CELL WALL INTEGRITY AND STRESS RESPONSE COMPONENT 4-LIKE-RELATED"/>
    <property type="match status" value="1"/>
</dbReference>
<feature type="chain" id="PRO_5015750353" description="Ferric-chelate reductase 1" evidence="21">
    <location>
        <begin position="20"/>
        <end position="1249"/>
    </location>
</feature>
<dbReference type="OrthoDB" id="2419613at2759"/>
<feature type="transmembrane region" description="Helical" evidence="20">
    <location>
        <begin position="417"/>
        <end position="435"/>
    </location>
</feature>
<evidence type="ECO:0000256" key="7">
    <source>
        <dbReference type="ARBA" id="ARBA00022525"/>
    </source>
</evidence>
<dbReference type="Pfam" id="PF02014">
    <property type="entry name" value="Reeler"/>
    <property type="match status" value="2"/>
</dbReference>
<keyword evidence="6" id="KW-0813">Transport</keyword>
<accession>A0A2T7NQ32</accession>
<keyword evidence="11 21" id="KW-0732">Signal</keyword>
<evidence type="ECO:0000256" key="1">
    <source>
        <dbReference type="ARBA" id="ARBA00001970"/>
    </source>
</evidence>
<evidence type="ECO:0000256" key="10">
    <source>
        <dbReference type="ARBA" id="ARBA00022692"/>
    </source>
</evidence>
<evidence type="ECO:0000313" key="25">
    <source>
        <dbReference type="EMBL" id="PVD23256.1"/>
    </source>
</evidence>
<dbReference type="EMBL" id="PZQS01000010">
    <property type="protein sequence ID" value="PVD23256.1"/>
    <property type="molecule type" value="Genomic_DNA"/>
</dbReference>
<feature type="transmembrane region" description="Helical" evidence="20">
    <location>
        <begin position="1229"/>
        <end position="1248"/>
    </location>
</feature>
<evidence type="ECO:0000259" key="22">
    <source>
        <dbReference type="PROSITE" id="PS50836"/>
    </source>
</evidence>
<evidence type="ECO:0000259" key="24">
    <source>
        <dbReference type="PROSITE" id="PS51019"/>
    </source>
</evidence>
<feature type="transmembrane region" description="Helical" evidence="20">
    <location>
        <begin position="486"/>
        <end position="505"/>
    </location>
</feature>
<keyword evidence="14 20" id="KW-1133">Transmembrane helix</keyword>
<feature type="domain" description="Reelin" evidence="24">
    <location>
        <begin position="591"/>
        <end position="762"/>
    </location>
</feature>
<evidence type="ECO:0000256" key="5">
    <source>
        <dbReference type="ARBA" id="ARBA00009195"/>
    </source>
</evidence>
<proteinExistence type="inferred from homology"/>
<feature type="domain" description="Cytochrome b561" evidence="23">
    <location>
        <begin position="957"/>
        <end position="1184"/>
    </location>
</feature>
<keyword evidence="15" id="KW-0408">Iron</keyword>
<keyword evidence="26" id="KW-1185">Reference proteome</keyword>
<dbReference type="PROSITE" id="PS50836">
    <property type="entry name" value="DOMON"/>
    <property type="match status" value="2"/>
</dbReference>
<gene>
    <name evidence="25" type="ORF">C0Q70_16520</name>
</gene>
<dbReference type="InterPro" id="IPR002861">
    <property type="entry name" value="Reeler_dom"/>
</dbReference>
<dbReference type="Pfam" id="PF03188">
    <property type="entry name" value="Cytochrom_B561"/>
    <property type="match status" value="2"/>
</dbReference>
<comment type="caution">
    <text evidence="25">The sequence shown here is derived from an EMBL/GenBank/DDBJ whole genome shotgun (WGS) entry which is preliminary data.</text>
</comment>
<dbReference type="STRING" id="400727.A0A2T7NQ32"/>
<comment type="subcellular location">
    <subcellularLocation>
        <location evidence="2">Membrane</location>
        <topology evidence="2">Multi-pass membrane protein</topology>
    </subcellularLocation>
    <subcellularLocation>
        <location evidence="3">Secreted</location>
    </subcellularLocation>
</comment>
<feature type="transmembrane region" description="Helical" evidence="20">
    <location>
        <begin position="517"/>
        <end position="539"/>
    </location>
</feature>
<evidence type="ECO:0000256" key="17">
    <source>
        <dbReference type="ARBA" id="ARBA00023136"/>
    </source>
</evidence>
<comment type="similarity">
    <text evidence="4">Belongs to the insect defense protein family.</text>
</comment>
<dbReference type="GO" id="GO:0045087">
    <property type="term" value="P:innate immune response"/>
    <property type="evidence" value="ECO:0007669"/>
    <property type="project" value="UniProtKB-KW"/>
</dbReference>
<keyword evidence="16" id="KW-0044">Antibiotic</keyword>
<keyword evidence="10 20" id="KW-0812">Transmembrane</keyword>
<comment type="similarity">
    <text evidence="5">Belongs to the FRRS1 family.</text>
</comment>
<evidence type="ECO:0000256" key="14">
    <source>
        <dbReference type="ARBA" id="ARBA00022989"/>
    </source>
</evidence>
<organism evidence="25 26">
    <name type="scientific">Pomacea canaliculata</name>
    <name type="common">Golden apple snail</name>
    <dbReference type="NCBI Taxonomy" id="400727"/>
    <lineage>
        <taxon>Eukaryota</taxon>
        <taxon>Metazoa</taxon>
        <taxon>Spiralia</taxon>
        <taxon>Lophotrochozoa</taxon>
        <taxon>Mollusca</taxon>
        <taxon>Gastropoda</taxon>
        <taxon>Caenogastropoda</taxon>
        <taxon>Architaenioglossa</taxon>
        <taxon>Ampullarioidea</taxon>
        <taxon>Ampullariidae</taxon>
        <taxon>Pomacea</taxon>
    </lineage>
</organism>
<evidence type="ECO:0000256" key="12">
    <source>
        <dbReference type="ARBA" id="ARBA00022859"/>
    </source>
</evidence>
<evidence type="ECO:0000256" key="13">
    <source>
        <dbReference type="ARBA" id="ARBA00022982"/>
    </source>
</evidence>
<keyword evidence="17 20" id="KW-0472">Membrane</keyword>
<feature type="transmembrane region" description="Helical" evidence="20">
    <location>
        <begin position="571"/>
        <end position="591"/>
    </location>
</feature>
<feature type="transmembrane region" description="Helical" evidence="20">
    <location>
        <begin position="377"/>
        <end position="396"/>
    </location>
</feature>
<feature type="transmembrane region" description="Helical" evidence="20">
    <location>
        <begin position="1157"/>
        <end position="1179"/>
    </location>
</feature>
<evidence type="ECO:0000256" key="9">
    <source>
        <dbReference type="ARBA" id="ARBA00022588"/>
    </source>
</evidence>
<comment type="cofactor">
    <cofactor evidence="1">
        <name>heme b</name>
        <dbReference type="ChEBI" id="CHEBI:60344"/>
    </cofactor>
</comment>
<feature type="domain" description="DOMON" evidence="22">
    <location>
        <begin position="215"/>
        <end position="331"/>
    </location>
</feature>
<dbReference type="InterPro" id="IPR005018">
    <property type="entry name" value="DOMON_domain"/>
</dbReference>
<keyword evidence="7" id="KW-0964">Secreted</keyword>
<evidence type="ECO:0000256" key="15">
    <source>
        <dbReference type="ARBA" id="ARBA00023004"/>
    </source>
</evidence>
<feature type="region of interest" description="Disordered" evidence="19">
    <location>
        <begin position="29"/>
        <end position="49"/>
    </location>
</feature>
<evidence type="ECO:0000313" key="26">
    <source>
        <dbReference type="Proteomes" id="UP000245119"/>
    </source>
</evidence>
<dbReference type="SMART" id="SM00665">
    <property type="entry name" value="B561"/>
    <property type="match status" value="2"/>
</dbReference>
<dbReference type="PROSITE" id="PS51019">
    <property type="entry name" value="REELIN"/>
    <property type="match status" value="2"/>
</dbReference>
<dbReference type="AlphaFoldDB" id="A0A2T7NQ32"/>
<keyword evidence="9" id="KW-0399">Innate immunity</keyword>
<evidence type="ECO:0008006" key="27">
    <source>
        <dbReference type="Google" id="ProtNLM"/>
    </source>
</evidence>
<name>A0A2T7NQ32_POMCA</name>
<protein>
    <recommendedName>
        <fullName evidence="27">Ferric-chelate reductase 1</fullName>
    </recommendedName>
</protein>
<dbReference type="PROSITE" id="PS50939">
    <property type="entry name" value="CYTOCHROME_B561"/>
    <property type="match status" value="2"/>
</dbReference>
<dbReference type="Gene3D" id="1.20.120.1770">
    <property type="match status" value="2"/>
</dbReference>
<feature type="transmembrane region" description="Helical" evidence="20">
    <location>
        <begin position="1057"/>
        <end position="1075"/>
    </location>
</feature>
<feature type="domain" description="Cytochrome b561" evidence="23">
    <location>
        <begin position="338"/>
        <end position="542"/>
    </location>
</feature>
<feature type="transmembrane region" description="Helical" evidence="20">
    <location>
        <begin position="455"/>
        <end position="474"/>
    </location>
</feature>
<dbReference type="SMART" id="SM00664">
    <property type="entry name" value="DoH"/>
    <property type="match status" value="2"/>
</dbReference>
<feature type="signal peptide" evidence="21">
    <location>
        <begin position="1"/>
        <end position="19"/>
    </location>
</feature>
<feature type="domain" description="DOMON" evidence="22">
    <location>
        <begin position="891"/>
        <end position="1010"/>
    </location>
</feature>
<sequence length="1249" mass="136041">MMVAAVLFLLMSVSQCAWGYEDGAPDSACSSLTPSHDSAQTQTTPSPFRISVNPTTYTPGGSSLTVTLDSPCGTPFKGYLLKVDYAEVNPITGLLGSFNTPAGSKSVCTGNGRTHQDSTNKLSIQFQWTPPQSSAGTIMFRATFVQSKTIFWVDVHSDPVYEAGKTTPPPASLVSPVRTTISPQGNGCPAKSSFTKDPNCGKTKGCFSDCVGDSCSFLVTWVPSTNSVNITLQASVASSNRYIALGLSNDLNMGDDSVNECIYDGSTAAVYNSYNPGKSNQKLGQDGLTLSSWSYRSQILTCEFVRMKAVGLSGQRFTLSGKSYILFFATGPSSNGDISEHDSEPAATGTAVSLEDTTVDISKTEITSPLVKAHGSLMMVAWIFAASVGIVMARYFKPMWPDNKLFGQKVWFQIHRGSMVLVLLCTVIAFIIIFVKVGDYSELSGEDYKKAHPVLGIIVTALCIINPIMALFRCHPGTKNRPIFNWAHWAVGFVAYILGVITIFFGVKLEGADAPEYIVYVLAAFVCWQILVFLILELVQLLGRMFQRSNTYEMSDPNLPAKPVGEKQESVCCAVSDAMVLYLMLTVVTYVHEVLAYPSGAGLEACATLTPQHGNLNTPRTDTSPYAVLVSKASYQPGENITVMLRGLCGHTIMGFLVQARRVDTADPRYRTNPNQALGTFSAVPGSKYTCNSVAGESLTHNGRFNGTSLLLSWTAPLRPEGHIQIKATFVEKFESFWTLVTSVVIEDPTATRLPGNPSDLRTKYIEPCDTDKPTTTSTTTATTTTTLATTMAATTPILIPSSATTVLSASTTMAPSSSPMTLQPPLTSVRLETSTLATTPRITPMPVLPSLSTSTSPSTVATSQTPVFQAMKIQCGQGYGCFRDCGSSVCTFQVAWQPRDQGVWFDVMVRTLSLAQKEWVAVGFSKDHMMGQDSVVECLQDGERNTARASFNGDRTNQVLQSVDKALITEVKIARSDGFLRCQFFRKMTDPDNRVFDLKQDWYLMLAQGLVDNGAVMAFAWIFCAGLGIVIARYYKPLWPAQKFCGRKVWFTVHRLCMVVMAILTTGGFVIIFIEAGDLAEISVVEFQKLHPVIGIVVTAVTVVQILLGCFRPSSASRNRPVFNWGHLLLGLSCHILAVFNMILGSKLSKARVHVATTYILYAYAVYQVLIAVVLEFITCNMRIKEKKQASYIIYERRNMVYSSTKEILEGESHKPPGSFAMGIMIRIHLLFVTAFSAATIALIVIAR</sequence>
<dbReference type="InterPro" id="IPR006593">
    <property type="entry name" value="Cyt_b561/ferric_Rdtase_TM"/>
</dbReference>
<dbReference type="CDD" id="cd08760">
    <property type="entry name" value="Cyt_b561_FRRS1_like"/>
    <property type="match status" value="2"/>
</dbReference>
<dbReference type="Proteomes" id="UP000245119">
    <property type="component" value="Linkage Group LG10"/>
</dbReference>
<keyword evidence="12" id="KW-0391">Immunity</keyword>
<dbReference type="Pfam" id="PF03351">
    <property type="entry name" value="DOMON"/>
    <property type="match status" value="2"/>
</dbReference>
<evidence type="ECO:0000256" key="20">
    <source>
        <dbReference type="SAM" id="Phobius"/>
    </source>
</evidence>
<dbReference type="GO" id="GO:0042742">
    <property type="term" value="P:defense response to bacterium"/>
    <property type="evidence" value="ECO:0007669"/>
    <property type="project" value="UniProtKB-KW"/>
</dbReference>